<protein>
    <submittedName>
        <fullName evidence="2">Uncharacterized protein</fullName>
    </submittedName>
</protein>
<sequence>MHPYTPQKVLEDPVDPKQETDPPRQEAIHPGLRDFNEIDKMFAKLGNDDFLKRRRAQGHGDDCLEGGGKN</sequence>
<dbReference type="Proteomes" id="UP001642360">
    <property type="component" value="Unassembled WGS sequence"/>
</dbReference>
<evidence type="ECO:0000256" key="1">
    <source>
        <dbReference type="SAM" id="MobiDB-lite"/>
    </source>
</evidence>
<evidence type="ECO:0000313" key="3">
    <source>
        <dbReference type="Proteomes" id="UP001642360"/>
    </source>
</evidence>
<feature type="region of interest" description="Disordered" evidence="1">
    <location>
        <begin position="1"/>
        <end position="33"/>
    </location>
</feature>
<gene>
    <name evidence="2" type="ORF">ILEXP_LOCUS29901</name>
</gene>
<comment type="caution">
    <text evidence="2">The sequence shown here is derived from an EMBL/GenBank/DDBJ whole genome shotgun (WGS) entry which is preliminary data.</text>
</comment>
<dbReference type="EMBL" id="CAUOFW020003620">
    <property type="protein sequence ID" value="CAK9161115.1"/>
    <property type="molecule type" value="Genomic_DNA"/>
</dbReference>
<feature type="compositionally biased region" description="Basic and acidic residues" evidence="1">
    <location>
        <begin position="9"/>
        <end position="33"/>
    </location>
</feature>
<accession>A0ABC8SZ68</accession>
<keyword evidence="3" id="KW-1185">Reference proteome</keyword>
<name>A0ABC8SZ68_9AQUA</name>
<proteinExistence type="predicted"/>
<evidence type="ECO:0000313" key="2">
    <source>
        <dbReference type="EMBL" id="CAK9161115.1"/>
    </source>
</evidence>
<dbReference type="AlphaFoldDB" id="A0ABC8SZ68"/>
<reference evidence="2 3" key="1">
    <citation type="submission" date="2024-02" db="EMBL/GenBank/DDBJ databases">
        <authorList>
            <person name="Vignale AGUSTIN F."/>
            <person name="Sosa J E."/>
            <person name="Modenutti C."/>
        </authorList>
    </citation>
    <scope>NUCLEOTIDE SEQUENCE [LARGE SCALE GENOMIC DNA]</scope>
</reference>
<organism evidence="2 3">
    <name type="scientific">Ilex paraguariensis</name>
    <name type="common">yerba mate</name>
    <dbReference type="NCBI Taxonomy" id="185542"/>
    <lineage>
        <taxon>Eukaryota</taxon>
        <taxon>Viridiplantae</taxon>
        <taxon>Streptophyta</taxon>
        <taxon>Embryophyta</taxon>
        <taxon>Tracheophyta</taxon>
        <taxon>Spermatophyta</taxon>
        <taxon>Magnoliopsida</taxon>
        <taxon>eudicotyledons</taxon>
        <taxon>Gunneridae</taxon>
        <taxon>Pentapetalae</taxon>
        <taxon>asterids</taxon>
        <taxon>campanulids</taxon>
        <taxon>Aquifoliales</taxon>
        <taxon>Aquifoliaceae</taxon>
        <taxon>Ilex</taxon>
    </lineage>
</organism>